<feature type="transmembrane region" description="Helical" evidence="6">
    <location>
        <begin position="154"/>
        <end position="174"/>
    </location>
</feature>
<evidence type="ECO:0000256" key="1">
    <source>
        <dbReference type="ARBA" id="ARBA00004141"/>
    </source>
</evidence>
<evidence type="ECO:0000313" key="7">
    <source>
        <dbReference type="EMBL" id="TFD51679.1"/>
    </source>
</evidence>
<dbReference type="InterPro" id="IPR002781">
    <property type="entry name" value="TM_pro_TauE-like"/>
</dbReference>
<dbReference type="PANTHER" id="PTHR43701">
    <property type="entry name" value="MEMBRANE TRANSPORTER PROTEIN MJ0441-RELATED"/>
    <property type="match status" value="1"/>
</dbReference>
<protein>
    <recommendedName>
        <fullName evidence="6">Probable membrane transporter protein</fullName>
    </recommendedName>
</protein>
<feature type="transmembrane region" description="Helical" evidence="6">
    <location>
        <begin position="180"/>
        <end position="198"/>
    </location>
</feature>
<comment type="similarity">
    <text evidence="2 6">Belongs to the 4-toluene sulfonate uptake permease (TSUP) (TC 2.A.102) family.</text>
</comment>
<keyword evidence="4 6" id="KW-1133">Transmembrane helix</keyword>
<keyword evidence="8" id="KW-1185">Reference proteome</keyword>
<evidence type="ECO:0000256" key="2">
    <source>
        <dbReference type="ARBA" id="ARBA00009142"/>
    </source>
</evidence>
<dbReference type="Proteomes" id="UP000297447">
    <property type="component" value="Unassembled WGS sequence"/>
</dbReference>
<name>A0A4R9A492_9MICO</name>
<feature type="transmembrane region" description="Helical" evidence="6">
    <location>
        <begin position="235"/>
        <end position="254"/>
    </location>
</feature>
<feature type="transmembrane region" description="Helical" evidence="6">
    <location>
        <begin position="104"/>
        <end position="124"/>
    </location>
</feature>
<evidence type="ECO:0000313" key="8">
    <source>
        <dbReference type="Proteomes" id="UP000297447"/>
    </source>
</evidence>
<organism evidence="7 8">
    <name type="scientific">Cryobacterium frigoriphilum</name>
    <dbReference type="NCBI Taxonomy" id="1259150"/>
    <lineage>
        <taxon>Bacteria</taxon>
        <taxon>Bacillati</taxon>
        <taxon>Actinomycetota</taxon>
        <taxon>Actinomycetes</taxon>
        <taxon>Micrococcales</taxon>
        <taxon>Microbacteriaceae</taxon>
        <taxon>Cryobacterium</taxon>
    </lineage>
</organism>
<dbReference type="Pfam" id="PF01925">
    <property type="entry name" value="TauE"/>
    <property type="match status" value="2"/>
</dbReference>
<dbReference type="AlphaFoldDB" id="A0A4R9A492"/>
<sequence>MLRHGARYWIILVAVGLIGGLLSGTFGVGGGIIMVPLLVGLAGMDQRRAAATTLVAIVPAATVGAITYLAHGETDLVAGGFVAFGAIFGAVLGSWLLRRLPLVWLRWMFIALLVGVAVRMLLVVPVRGEQLELTWFVIVGYIVLGLIMGIASGLFGIGGGVIAVPALIAVFGISDLIAKGTSLLVMIPTGIVGTVANVRGKLVDVRAGLVVGAAATAASAPGVALALILPPQLSSILFAALLMLAAVQLSIKAIRAQRTSKPAPDSTTE</sequence>
<evidence type="ECO:0000256" key="4">
    <source>
        <dbReference type="ARBA" id="ARBA00022989"/>
    </source>
</evidence>
<comment type="caution">
    <text evidence="7">The sequence shown here is derived from an EMBL/GenBank/DDBJ whole genome shotgun (WGS) entry which is preliminary data.</text>
</comment>
<comment type="subcellular location">
    <subcellularLocation>
        <location evidence="6">Cell membrane</location>
        <topology evidence="6">Multi-pass membrane protein</topology>
    </subcellularLocation>
    <subcellularLocation>
        <location evidence="1">Membrane</location>
        <topology evidence="1">Multi-pass membrane protein</topology>
    </subcellularLocation>
</comment>
<dbReference type="GO" id="GO:0005886">
    <property type="term" value="C:plasma membrane"/>
    <property type="evidence" value="ECO:0007669"/>
    <property type="project" value="UniProtKB-SubCell"/>
</dbReference>
<feature type="transmembrane region" description="Helical" evidence="6">
    <location>
        <begin position="76"/>
        <end position="97"/>
    </location>
</feature>
<dbReference type="OrthoDB" id="3700425at2"/>
<feature type="transmembrane region" description="Helical" evidence="6">
    <location>
        <begin position="6"/>
        <end position="39"/>
    </location>
</feature>
<keyword evidence="6" id="KW-1003">Cell membrane</keyword>
<keyword evidence="3 6" id="KW-0812">Transmembrane</keyword>
<feature type="transmembrane region" description="Helical" evidence="6">
    <location>
        <begin position="51"/>
        <end position="70"/>
    </location>
</feature>
<dbReference type="RefSeq" id="WP_134518922.1">
    <property type="nucleotide sequence ID" value="NZ_SOHE01000035.1"/>
</dbReference>
<accession>A0A4R9A492</accession>
<dbReference type="EMBL" id="SOHE01000035">
    <property type="protein sequence ID" value="TFD51679.1"/>
    <property type="molecule type" value="Genomic_DNA"/>
</dbReference>
<keyword evidence="5 6" id="KW-0472">Membrane</keyword>
<evidence type="ECO:0000256" key="3">
    <source>
        <dbReference type="ARBA" id="ARBA00022692"/>
    </source>
</evidence>
<proteinExistence type="inferred from homology"/>
<dbReference type="PANTHER" id="PTHR43701:SF2">
    <property type="entry name" value="MEMBRANE TRANSPORTER PROTEIN YJNA-RELATED"/>
    <property type="match status" value="1"/>
</dbReference>
<reference evidence="7 8" key="1">
    <citation type="submission" date="2019-03" db="EMBL/GenBank/DDBJ databases">
        <title>Genomics of glacier-inhabiting Cryobacterium strains.</title>
        <authorList>
            <person name="Liu Q."/>
            <person name="Xin Y.-H."/>
        </authorList>
    </citation>
    <scope>NUCLEOTIDE SEQUENCE [LARGE SCALE GENOMIC DNA]</scope>
    <source>
        <strain evidence="7 8">Hh14</strain>
    </source>
</reference>
<evidence type="ECO:0000256" key="6">
    <source>
        <dbReference type="RuleBase" id="RU363041"/>
    </source>
</evidence>
<feature type="transmembrane region" description="Helical" evidence="6">
    <location>
        <begin position="210"/>
        <end position="229"/>
    </location>
</feature>
<gene>
    <name evidence="7" type="ORF">E3T55_07300</name>
</gene>
<evidence type="ECO:0000256" key="5">
    <source>
        <dbReference type="ARBA" id="ARBA00023136"/>
    </source>
</evidence>
<dbReference type="InterPro" id="IPR051598">
    <property type="entry name" value="TSUP/Inactive_protease-like"/>
</dbReference>